<dbReference type="InterPro" id="IPR050471">
    <property type="entry name" value="AB_hydrolase"/>
</dbReference>
<dbReference type="Gene3D" id="1.10.10.10">
    <property type="entry name" value="Winged helix-like DNA-binding domain superfamily/Winged helix DNA-binding domain"/>
    <property type="match status" value="1"/>
</dbReference>
<dbReference type="GO" id="GO:0003677">
    <property type="term" value="F:DNA binding"/>
    <property type="evidence" value="ECO:0007669"/>
    <property type="project" value="InterPro"/>
</dbReference>
<sequence length="588" mass="64742">MSKSVSDAEFGRLTIRDDFGTHATPTREQVIAAIYEIVLRPDHYERVVSVWDDHLSDLLRDMGDFSNAGEQPLAAELQVDPELQDHFRRAHVILEQLGRKAPQSELERCINGAPGFVLLTGVDGRVRAAGQAARQLLDNPRDLGALRAHLPVPSAQMLDGLLEAAREGTDQAQAVVLSTDMRPRHLIARMAPCDEGSGQIMIESLDYQWTPAAERMLVSSFGLSPAEVEIVRNLMEGHSLREIAERSHRSEHTVRNQAKSVLAKTGAPGQADLIRLVAFLIERGNQLRTNGHPGAVDLNDEVLEMRTGLKMQLYQCGDPKGRPVIYLHGMMDGLAPLQYLKDRLHRRGLRILAPVRPGYGRSEPVADPHAALRAMSDHVGELMDRFDIRRAAVLGHMAGVVQGHTICAGGDPRVRGMVAVAGSGPLLRRDQFRGMARRQRVMGYTARWTPSLLPFFVRAAISLIDSEEVQTFMDALYPPGTHERDVVARLNLGELMHAGYRFAAQAGTEGFVSDARVMVSDWVSPLSKQAKPVIHLHGALDPVVPVGVAEEFAGTRTNVTFRVLADVGQFLIYERPDVVLDALDELPA</sequence>
<name>A0A6B2NQM7_9RHOB</name>
<dbReference type="SUPFAM" id="SSF53474">
    <property type="entry name" value="alpha/beta-Hydrolases"/>
    <property type="match status" value="1"/>
</dbReference>
<dbReference type="SMART" id="SM00421">
    <property type="entry name" value="HTH_LUXR"/>
    <property type="match status" value="1"/>
</dbReference>
<dbReference type="InterPro" id="IPR036388">
    <property type="entry name" value="WH-like_DNA-bd_sf"/>
</dbReference>
<comment type="caution">
    <text evidence="2">The sequence shown here is derived from an EMBL/GenBank/DDBJ whole genome shotgun (WGS) entry which is preliminary data.</text>
</comment>
<dbReference type="RefSeq" id="WP_164130100.1">
    <property type="nucleotide sequence ID" value="NZ_JAAGOX010000019.1"/>
</dbReference>
<dbReference type="Gene3D" id="3.40.50.1820">
    <property type="entry name" value="alpha/beta hydrolase"/>
    <property type="match status" value="1"/>
</dbReference>
<accession>A0A6B2NQM7</accession>
<dbReference type="GO" id="GO:0006355">
    <property type="term" value="P:regulation of DNA-templated transcription"/>
    <property type="evidence" value="ECO:0007669"/>
    <property type="project" value="InterPro"/>
</dbReference>
<keyword evidence="2" id="KW-0378">Hydrolase</keyword>
<dbReference type="CDD" id="cd06170">
    <property type="entry name" value="LuxR_C_like"/>
    <property type="match status" value="1"/>
</dbReference>
<evidence type="ECO:0000259" key="1">
    <source>
        <dbReference type="SMART" id="SM00421"/>
    </source>
</evidence>
<gene>
    <name evidence="2" type="ORF">G0P99_12080</name>
</gene>
<evidence type="ECO:0000313" key="2">
    <source>
        <dbReference type="EMBL" id="NDW45698.1"/>
    </source>
</evidence>
<dbReference type="InterPro" id="IPR000073">
    <property type="entry name" value="AB_hydrolase_1"/>
</dbReference>
<dbReference type="Pfam" id="PF12697">
    <property type="entry name" value="Abhydrolase_6"/>
    <property type="match status" value="1"/>
</dbReference>
<dbReference type="Pfam" id="PF00196">
    <property type="entry name" value="GerE"/>
    <property type="match status" value="1"/>
</dbReference>
<dbReference type="EMBL" id="JAAGOX010000019">
    <property type="protein sequence ID" value="NDW45698.1"/>
    <property type="molecule type" value="Genomic_DNA"/>
</dbReference>
<feature type="domain" description="HTH luxR-type" evidence="1">
    <location>
        <begin position="220"/>
        <end position="277"/>
    </location>
</feature>
<dbReference type="AlphaFoldDB" id="A0A6B2NQM7"/>
<protein>
    <submittedName>
        <fullName evidence="2">Alpha/beta fold hydrolase</fullName>
    </submittedName>
</protein>
<dbReference type="InterPro" id="IPR029058">
    <property type="entry name" value="AB_hydrolase_fold"/>
</dbReference>
<dbReference type="SUPFAM" id="SSF46894">
    <property type="entry name" value="C-terminal effector domain of the bipartite response regulators"/>
    <property type="match status" value="1"/>
</dbReference>
<proteinExistence type="predicted"/>
<dbReference type="InterPro" id="IPR016032">
    <property type="entry name" value="Sig_transdc_resp-reg_C-effctor"/>
</dbReference>
<reference evidence="2" key="1">
    <citation type="submission" date="2020-02" db="EMBL/GenBank/DDBJ databases">
        <title>Delineation of the pyrene-degrading pathway in Roseobacter clade bacteria by genomic analysis.</title>
        <authorList>
            <person name="Zhou H."/>
            <person name="Wang H."/>
        </authorList>
    </citation>
    <scope>NUCLEOTIDE SEQUENCE</scope>
    <source>
        <strain evidence="2">PrR005</strain>
    </source>
</reference>
<dbReference type="InterPro" id="IPR000792">
    <property type="entry name" value="Tscrpt_reg_LuxR_C"/>
</dbReference>
<dbReference type="PANTHER" id="PTHR43433:SF5">
    <property type="entry name" value="AB HYDROLASE-1 DOMAIN-CONTAINING PROTEIN"/>
    <property type="match status" value="1"/>
</dbReference>
<organism evidence="2">
    <name type="scientific">Ruegeria sp. PrR005</name>
    <dbReference type="NCBI Taxonomy" id="2706882"/>
    <lineage>
        <taxon>Bacteria</taxon>
        <taxon>Pseudomonadati</taxon>
        <taxon>Pseudomonadota</taxon>
        <taxon>Alphaproteobacteria</taxon>
        <taxon>Rhodobacterales</taxon>
        <taxon>Roseobacteraceae</taxon>
        <taxon>Ruegeria</taxon>
    </lineage>
</organism>
<dbReference type="GO" id="GO:0016787">
    <property type="term" value="F:hydrolase activity"/>
    <property type="evidence" value="ECO:0007669"/>
    <property type="project" value="UniProtKB-KW"/>
</dbReference>
<dbReference type="PANTHER" id="PTHR43433">
    <property type="entry name" value="HYDROLASE, ALPHA/BETA FOLD FAMILY PROTEIN"/>
    <property type="match status" value="1"/>
</dbReference>